<feature type="transmembrane region" description="Helical" evidence="9">
    <location>
        <begin position="981"/>
        <end position="1001"/>
    </location>
</feature>
<dbReference type="EMBL" id="JAIBSC010000079">
    <property type="protein sequence ID" value="KAH1900135.1"/>
    <property type="molecule type" value="Genomic_DNA"/>
</dbReference>
<dbReference type="SUPFAM" id="SSF103473">
    <property type="entry name" value="MFS general substrate transporter"/>
    <property type="match status" value="1"/>
</dbReference>
<dbReference type="InterPro" id="IPR036259">
    <property type="entry name" value="MFS_trans_sf"/>
</dbReference>
<feature type="transmembrane region" description="Helical" evidence="9">
    <location>
        <begin position="892"/>
        <end position="911"/>
    </location>
</feature>
<dbReference type="InterPro" id="IPR003663">
    <property type="entry name" value="Sugar/inositol_transpt"/>
</dbReference>
<dbReference type="InterPro" id="IPR005828">
    <property type="entry name" value="MFS_sugar_transport-like"/>
</dbReference>
<evidence type="ECO:0000256" key="5">
    <source>
        <dbReference type="ARBA" id="ARBA00022989"/>
    </source>
</evidence>
<feature type="transmembrane region" description="Helical" evidence="9">
    <location>
        <begin position="1242"/>
        <end position="1259"/>
    </location>
</feature>
<dbReference type="GO" id="GO:0005351">
    <property type="term" value="F:carbohydrate:proton symporter activity"/>
    <property type="evidence" value="ECO:0007669"/>
    <property type="project" value="TreeGrafter"/>
</dbReference>
<dbReference type="Pfam" id="PF00083">
    <property type="entry name" value="Sugar_tr"/>
    <property type="match status" value="1"/>
</dbReference>
<feature type="transmembrane region" description="Helical" evidence="9">
    <location>
        <begin position="1013"/>
        <end position="1034"/>
    </location>
</feature>
<dbReference type="PROSITE" id="PS00217">
    <property type="entry name" value="SUGAR_TRANSPORT_2"/>
    <property type="match status" value="1"/>
</dbReference>
<evidence type="ECO:0000256" key="9">
    <source>
        <dbReference type="SAM" id="Phobius"/>
    </source>
</evidence>
<evidence type="ECO:0000256" key="7">
    <source>
        <dbReference type="ARBA" id="ARBA00023180"/>
    </source>
</evidence>
<feature type="domain" description="Major facilitator superfamily (MFS) profile" evidence="10">
    <location>
        <begin position="845"/>
        <end position="1301"/>
    </location>
</feature>
<proteinExistence type="inferred from homology"/>
<dbReference type="PROSITE" id="PS50850">
    <property type="entry name" value="MFS"/>
    <property type="match status" value="1"/>
</dbReference>
<dbReference type="PROSITE" id="PS00216">
    <property type="entry name" value="SUGAR_TRANSPORT_1"/>
    <property type="match status" value="1"/>
</dbReference>
<dbReference type="InterPro" id="IPR050360">
    <property type="entry name" value="MFS_Sugar_Transporters"/>
</dbReference>
<dbReference type="GO" id="GO:0010255">
    <property type="term" value="P:glucose mediated signaling pathway"/>
    <property type="evidence" value="ECO:0007669"/>
    <property type="project" value="UniProtKB-ARBA"/>
</dbReference>
<feature type="compositionally biased region" description="Basic and acidic residues" evidence="8">
    <location>
        <begin position="1"/>
        <end position="12"/>
    </location>
</feature>
<evidence type="ECO:0000256" key="6">
    <source>
        <dbReference type="ARBA" id="ARBA00023136"/>
    </source>
</evidence>
<dbReference type="InterPro" id="IPR005829">
    <property type="entry name" value="Sugar_transporter_CS"/>
</dbReference>
<evidence type="ECO:0000313" key="11">
    <source>
        <dbReference type="EMBL" id="KAH1900135.1"/>
    </source>
</evidence>
<gene>
    <name evidence="11" type="ORF">KXV57_008655</name>
</gene>
<evidence type="ECO:0000256" key="4">
    <source>
        <dbReference type="ARBA" id="ARBA00022692"/>
    </source>
</evidence>
<accession>A0A9P8ND50</accession>
<keyword evidence="7" id="KW-0325">Glycoprotein</keyword>
<dbReference type="PANTHER" id="PTHR48022:SF17">
    <property type="entry name" value="HEXOSE TRANSPORTER"/>
    <property type="match status" value="1"/>
</dbReference>
<dbReference type="Gene3D" id="1.20.1250.20">
    <property type="entry name" value="MFS general substrate transporter like domains"/>
    <property type="match status" value="1"/>
</dbReference>
<comment type="similarity">
    <text evidence="2">Belongs to the major facilitator superfamily. Sugar transporter (TC 2.A.1.1) family.</text>
</comment>
<dbReference type="Proteomes" id="UP000813423">
    <property type="component" value="Unassembled WGS sequence"/>
</dbReference>
<evidence type="ECO:0000256" key="3">
    <source>
        <dbReference type="ARBA" id="ARBA00022448"/>
    </source>
</evidence>
<keyword evidence="4 9" id="KW-0812">Transmembrane</keyword>
<evidence type="ECO:0000256" key="8">
    <source>
        <dbReference type="SAM" id="MobiDB-lite"/>
    </source>
</evidence>
<sequence>MSRLSRLFDKSKQTLPVTSASPDGPAWTEVGNAADHLPAELESLYWTGVNKELDCIVSTLRRWQQPHFQHIQPDADNTLVNGFDTFVADVVPQSAQAPPQLPSQASTEPNVKGRLVRSAQVRAMELAAAKTRTKVNVDVHKRLLQRPVETDAAKRRARLLLQAAGFLDIEKTIEHSPAANTPSPLTPQLRMTKKGFKGCPAISTLPCSRCKRVIRGSMYQATGGSTQTICEDCYWEHHYGDPAYIKQYKHSIASQVDELMSKHTSCRSCRKNSDKIRRPSGLPGKTGVHKLADAKYLGVQEAQNKSGLSGRPTPLAKVIHNDYNSRSGTSFAASRSDKLHLVGEEWLYKDFVQENPWKNIRVAVRVGPLVFENGSKESRNGAGISIRDPIFGQGHQRVNGTCLAVCGENERQLWRYVRPLPWKRKRFQAVLKQVVGTPFTGWPLSPAEDEIITLLVKASNDDIEGACQELHDKVKAFLSPWVSVYFESIVGSLLDTKTRLAWDGLTNNCQQFCNSLIDWELFGPLVASSSVTISTNDPPQPLYRMSFVCRPRAAQDPFNHPNSITNVPYGLTEEYIRRFHFGCYTGPDVIDSLHEYWYDWAGFHKPLYPHQSLFPWDCTEALRRYPVKCGTCTLSKHVWAFPFDSWSIIALHLSRDKCAYPASELSPNSPSDASWITNRLTLLTALDTLSAGATAMSQSLPFQSATQWLHLQLDPSTDRIKLGGINRAQPYSHALERRTHDDFFVAKWVSDDRLPIQTYEDMREKRYSPRTAQERELVFWGAEGSDPPGEYATWAVEYTRIPNANFPVSVSFTTGCGACGTQATAAACGANCEGVPGKSWPAIVIGLFVAFGGVLFGYDTGTISGILAMPYWQELFSTGYRDPTGHPNITSSQSAAIVSILSAGTFFGALGAAPMGDRIGRRWGLIASAQVFNLGVILQTAATGIPLFLAGRFFAGLGVGLISALIPLYQSETAPKWIRGTIVGAYQLSITIGLLLASIVNNSTQNRMDTGCYRIPIAVQFAWSIILVGGMLILPDTPRYLIKRGNIDGAARALGRLRRLPADDPAVREELAEIQANHEYELSLGKSTYLDCFKGNLLKRLLTGCGLQALQQLTGINFIFYYGTQFFKNSGFKNSFTISLITNCVNVGSTLPGLYAIEKWGRRPVLFWGAVGMCVSQFVVAIIGTTTTGQDAHGVIIVHNEPAQKAAIAFICFYIFFFASTWGPSAWVVTGEIFPLKIRAKSLSMTTATNWLLNWAIAYSTPYLVDYGPGNANLQSKIFFVWGGCCFLCISFVYFLIYETKGLTLEQVDELYGEVSSARLSKHWTPTITFREMQQEKARDVHLETAEAAVPKTA</sequence>
<dbReference type="FunFam" id="1.20.1250.20:FF:000115">
    <property type="entry name" value="High-affinity glucose transporter"/>
    <property type="match status" value="1"/>
</dbReference>
<feature type="transmembrane region" description="Helical" evidence="9">
    <location>
        <begin position="1206"/>
        <end position="1230"/>
    </location>
</feature>
<feature type="transmembrane region" description="Helical" evidence="9">
    <location>
        <begin position="1165"/>
        <end position="1186"/>
    </location>
</feature>
<dbReference type="PANTHER" id="PTHR48022">
    <property type="entry name" value="PLASTIDIC GLUCOSE TRANSPORTER 4"/>
    <property type="match status" value="1"/>
</dbReference>
<feature type="region of interest" description="Disordered" evidence="8">
    <location>
        <begin position="1"/>
        <end position="25"/>
    </location>
</feature>
<evidence type="ECO:0000256" key="1">
    <source>
        <dbReference type="ARBA" id="ARBA00004141"/>
    </source>
</evidence>
<feature type="transmembrane region" description="Helical" evidence="9">
    <location>
        <begin position="1279"/>
        <end position="1297"/>
    </location>
</feature>
<organism evidence="11 12">
    <name type="scientific">Aspergillus fumigatus</name>
    <name type="common">Neosartorya fumigata</name>
    <dbReference type="NCBI Taxonomy" id="746128"/>
    <lineage>
        <taxon>Eukaryota</taxon>
        <taxon>Fungi</taxon>
        <taxon>Dikarya</taxon>
        <taxon>Ascomycota</taxon>
        <taxon>Pezizomycotina</taxon>
        <taxon>Eurotiomycetes</taxon>
        <taxon>Eurotiomycetidae</taxon>
        <taxon>Eurotiales</taxon>
        <taxon>Aspergillaceae</taxon>
        <taxon>Aspergillus</taxon>
        <taxon>Aspergillus subgen. Fumigati</taxon>
    </lineage>
</organism>
<feature type="transmembrane region" description="Helical" evidence="9">
    <location>
        <begin position="923"/>
        <end position="942"/>
    </location>
</feature>
<evidence type="ECO:0000259" key="10">
    <source>
        <dbReference type="PROSITE" id="PS50850"/>
    </source>
</evidence>
<dbReference type="PRINTS" id="PR00171">
    <property type="entry name" value="SUGRTRNSPORT"/>
</dbReference>
<feature type="transmembrane region" description="Helical" evidence="9">
    <location>
        <begin position="843"/>
        <end position="872"/>
    </location>
</feature>
<reference evidence="11" key="1">
    <citation type="submission" date="2021-08" db="EMBL/GenBank/DDBJ databases">
        <title>Global Aspergillus fumigatus from environmental and clinical sources.</title>
        <authorList>
            <person name="Barber A."/>
            <person name="Sae-Ong T."/>
        </authorList>
    </citation>
    <scope>NUCLEOTIDE SEQUENCE</scope>
    <source>
        <strain evidence="11">NRZ-2016-071</strain>
    </source>
</reference>
<dbReference type="CDD" id="cd17356">
    <property type="entry name" value="MFS_HXT"/>
    <property type="match status" value="1"/>
</dbReference>
<comment type="subcellular location">
    <subcellularLocation>
        <location evidence="1">Membrane</location>
        <topology evidence="1">Multi-pass membrane protein</topology>
    </subcellularLocation>
</comment>
<feature type="transmembrane region" description="Helical" evidence="9">
    <location>
        <begin position="948"/>
        <end position="969"/>
    </location>
</feature>
<keyword evidence="6 9" id="KW-0472">Membrane</keyword>
<name>A0A9P8ND50_ASPFM</name>
<comment type="caution">
    <text evidence="11">The sequence shown here is derived from an EMBL/GenBank/DDBJ whole genome shotgun (WGS) entry which is preliminary data.</text>
</comment>
<dbReference type="GO" id="GO:0005886">
    <property type="term" value="C:plasma membrane"/>
    <property type="evidence" value="ECO:0007669"/>
    <property type="project" value="UniProtKB-ARBA"/>
</dbReference>
<evidence type="ECO:0000313" key="12">
    <source>
        <dbReference type="Proteomes" id="UP000813423"/>
    </source>
</evidence>
<evidence type="ECO:0000256" key="2">
    <source>
        <dbReference type="ARBA" id="ARBA00010992"/>
    </source>
</evidence>
<dbReference type="GO" id="GO:0005536">
    <property type="term" value="F:D-glucose binding"/>
    <property type="evidence" value="ECO:0007669"/>
    <property type="project" value="UniProtKB-ARBA"/>
</dbReference>
<keyword evidence="3" id="KW-0813">Transport</keyword>
<keyword evidence="5 9" id="KW-1133">Transmembrane helix</keyword>
<dbReference type="NCBIfam" id="TIGR00879">
    <property type="entry name" value="SP"/>
    <property type="match status" value="1"/>
</dbReference>
<dbReference type="InterPro" id="IPR020846">
    <property type="entry name" value="MFS_dom"/>
</dbReference>
<protein>
    <recommendedName>
        <fullName evidence="10">Major facilitator superfamily (MFS) profile domain-containing protein</fullName>
    </recommendedName>
</protein>